<reference evidence="5" key="1">
    <citation type="submission" date="2022-07" db="EMBL/GenBank/DDBJ databases">
        <title>Gramela sediminis sp. nov., isolated from deep-sea sediment of the Indian Ocean.</title>
        <authorList>
            <person name="Shi H."/>
        </authorList>
    </citation>
    <scope>NUCLEOTIDE SEQUENCE</scope>
    <source>
        <strain evidence="5">GC03-9</strain>
    </source>
</reference>
<proteinExistence type="predicted"/>
<accession>A0A9X2KZG6</accession>
<comment type="subcellular location">
    <subcellularLocation>
        <location evidence="1">Cell envelope</location>
    </subcellularLocation>
</comment>
<feature type="chain" id="PRO_5040726706" evidence="3">
    <location>
        <begin position="20"/>
        <end position="373"/>
    </location>
</feature>
<feature type="signal peptide" evidence="3">
    <location>
        <begin position="1"/>
        <end position="19"/>
    </location>
</feature>
<comment type="caution">
    <text evidence="5">The sequence shown here is derived from an EMBL/GenBank/DDBJ whole genome shotgun (WGS) entry which is preliminary data.</text>
</comment>
<evidence type="ECO:0000259" key="4">
    <source>
        <dbReference type="Pfam" id="PF09375"/>
    </source>
</evidence>
<dbReference type="GO" id="GO:0030313">
    <property type="term" value="C:cell envelope"/>
    <property type="evidence" value="ECO:0007669"/>
    <property type="project" value="UniProtKB-SubCell"/>
</dbReference>
<gene>
    <name evidence="5" type="ORF">MKO06_14995</name>
</gene>
<keyword evidence="6" id="KW-1185">Reference proteome</keyword>
<dbReference type="AlphaFoldDB" id="A0A9X2KZG6"/>
<evidence type="ECO:0000313" key="6">
    <source>
        <dbReference type="Proteomes" id="UP001155280"/>
    </source>
</evidence>
<evidence type="ECO:0000256" key="3">
    <source>
        <dbReference type="SAM" id="SignalP"/>
    </source>
</evidence>
<dbReference type="InterPro" id="IPR038352">
    <property type="entry name" value="Imelysin_sf"/>
</dbReference>
<evidence type="ECO:0000256" key="2">
    <source>
        <dbReference type="ARBA" id="ARBA00022729"/>
    </source>
</evidence>
<dbReference type="RefSeq" id="WP_241552087.1">
    <property type="nucleotide sequence ID" value="NZ_JANCNS010000003.1"/>
</dbReference>
<dbReference type="Gene3D" id="1.20.1420.20">
    <property type="entry name" value="M75 peptidase, HXXE motif"/>
    <property type="match status" value="1"/>
</dbReference>
<dbReference type="Proteomes" id="UP001155280">
    <property type="component" value="Unassembled WGS sequence"/>
</dbReference>
<dbReference type="Pfam" id="PF09375">
    <property type="entry name" value="Peptidase_M75"/>
    <property type="match status" value="1"/>
</dbReference>
<keyword evidence="2 3" id="KW-0732">Signal</keyword>
<feature type="domain" description="Imelysin-like" evidence="4">
    <location>
        <begin position="49"/>
        <end position="346"/>
    </location>
</feature>
<dbReference type="InterPro" id="IPR018976">
    <property type="entry name" value="Imelysin-like"/>
</dbReference>
<organism evidence="5 6">
    <name type="scientific">Christiangramia oceanisediminis</name>
    <dbReference type="NCBI Taxonomy" id="2920386"/>
    <lineage>
        <taxon>Bacteria</taxon>
        <taxon>Pseudomonadati</taxon>
        <taxon>Bacteroidota</taxon>
        <taxon>Flavobacteriia</taxon>
        <taxon>Flavobacteriales</taxon>
        <taxon>Flavobacteriaceae</taxon>
        <taxon>Christiangramia</taxon>
    </lineage>
</organism>
<dbReference type="InterPro" id="IPR034984">
    <property type="entry name" value="Imelysin-like_IPPA"/>
</dbReference>
<dbReference type="CDD" id="cd14659">
    <property type="entry name" value="Imelysin-like_IPPA"/>
    <property type="match status" value="1"/>
</dbReference>
<evidence type="ECO:0000256" key="1">
    <source>
        <dbReference type="ARBA" id="ARBA00004196"/>
    </source>
</evidence>
<dbReference type="EMBL" id="JANCNS010000003">
    <property type="protein sequence ID" value="MCP9201215.1"/>
    <property type="molecule type" value="Genomic_DNA"/>
</dbReference>
<name>A0A9X2KZG6_9FLAO</name>
<sequence length="373" mass="41393">MKRISGLLMILLLSFNACSTDDSGEGSGEKETDSFDRGAMLTHWADNIIVPSFEAFQASSQSLENATEAYVNDPSAGTLSALKQQYRDSYLQFQTVSMFEIGKAEQLGYRRYLNTYPTNTSAIESKIESGSYNLELPSSFAEQGFPAMDYLLYGLGSSEETIQAFTAGENAETYRAYLLDVAKRINSLTAEVTTAWQGDFRDQFVENTSSSATGSVDRFSNDYVMYFEKFLRSGKIGYPAGAFTGSPSPENAEAVYAGDLSKELYIKAFEAFQDFYFGRNFNSSGNGPSYKQYLEYLDSMKDGADLSVLIEDRFQAIESQSEQLDDNFKSQVQNNNTTMLAAFDELQKAVVLLKVDMMQALSISVDYVDSDGD</sequence>
<protein>
    <submittedName>
        <fullName evidence="5">Imelysin family protein</fullName>
    </submittedName>
</protein>
<evidence type="ECO:0000313" key="5">
    <source>
        <dbReference type="EMBL" id="MCP9201215.1"/>
    </source>
</evidence>